<organism evidence="1 2">
    <name type="scientific">Streptomyces microflavus</name>
    <name type="common">Streptomyces lipmanii</name>
    <dbReference type="NCBI Taxonomy" id="1919"/>
    <lineage>
        <taxon>Bacteria</taxon>
        <taxon>Bacillati</taxon>
        <taxon>Actinomycetota</taxon>
        <taxon>Actinomycetes</taxon>
        <taxon>Kitasatosporales</taxon>
        <taxon>Streptomycetaceae</taxon>
        <taxon>Streptomyces</taxon>
    </lineage>
</organism>
<protein>
    <recommendedName>
        <fullName evidence="3">Phytanoyl-CoA dioxygenase (PhyH)</fullName>
    </recommendedName>
</protein>
<comment type="caution">
    <text evidence="1">The sequence shown here is derived from an EMBL/GenBank/DDBJ whole genome shotgun (WGS) entry which is preliminary data.</text>
</comment>
<evidence type="ECO:0000313" key="2">
    <source>
        <dbReference type="Proteomes" id="UP001456562"/>
    </source>
</evidence>
<gene>
    <name evidence="1" type="ORF">ABR748_14320</name>
</gene>
<dbReference type="Gene3D" id="2.60.120.650">
    <property type="entry name" value="Cupin"/>
    <property type="match status" value="1"/>
</dbReference>
<dbReference type="EMBL" id="JBEJUE010000010">
    <property type="protein sequence ID" value="MER0425390.1"/>
    <property type="molecule type" value="Genomic_DNA"/>
</dbReference>
<dbReference type="Proteomes" id="UP001456562">
    <property type="component" value="Unassembled WGS sequence"/>
</dbReference>
<keyword evidence="2" id="KW-1185">Reference proteome</keyword>
<sequence>MRPAIVPYRSQAPFCGVRWHLPEVTAPRVRRALDRALAADAQSPAGPRAKLFVHGRPVAPAEAPRVGRAVTGAAHDMFAWGSAVQTHDRTLFRALVTGLEPWFATRGLPQGRVEAEVFFGRYRATPGGIHREACSNLHLVVEGEKAMDFWAGEAWPPPGTAVREDRDPQSGAQEQYLSGLIPRDHRERAESLTAVRGGGFAWEAGTWHVGRSADGPSLALNVAAYGRGPARQGPVLRSWADRFAGEVPGDWLRDYRRHLGSDRSVGELLATLSGLGMRPPRPLGTGGLPTGLAQLEAPVLWHGDGRVLRIAALGGWVQVPDRTGLRDWLAEVLRCPGAGVEVPADCRSVAGWLRGQGALTVRRQA</sequence>
<reference evidence="1 2" key="1">
    <citation type="submission" date="2024-01" db="EMBL/GenBank/DDBJ databases">
        <title>Metagenomic exploration of the rhizosphere soil microbial community and their significance in facilitating the development of wild simulated ginseng.</title>
        <authorList>
            <person name="Huang J."/>
        </authorList>
    </citation>
    <scope>NUCLEOTIDE SEQUENCE [LARGE SCALE GENOMIC DNA]</scope>
    <source>
        <strain evidence="1 2">WY141</strain>
    </source>
</reference>
<evidence type="ECO:0008006" key="3">
    <source>
        <dbReference type="Google" id="ProtNLM"/>
    </source>
</evidence>
<name>A0ABV1Q2K2_STRMI</name>
<dbReference type="RefSeq" id="WP_055560722.1">
    <property type="nucleotide sequence ID" value="NZ_JBEJUE010000010.1"/>
</dbReference>
<evidence type="ECO:0000313" key="1">
    <source>
        <dbReference type="EMBL" id="MER0425390.1"/>
    </source>
</evidence>
<proteinExistence type="predicted"/>
<accession>A0ABV1Q2K2</accession>